<dbReference type="AlphaFoldDB" id="A0A176VT05"/>
<organism evidence="15 16">
    <name type="scientific">Marchantia polymorpha subsp. ruderalis</name>
    <dbReference type="NCBI Taxonomy" id="1480154"/>
    <lineage>
        <taxon>Eukaryota</taxon>
        <taxon>Viridiplantae</taxon>
        <taxon>Streptophyta</taxon>
        <taxon>Embryophyta</taxon>
        <taxon>Marchantiophyta</taxon>
        <taxon>Marchantiopsida</taxon>
        <taxon>Marchantiidae</taxon>
        <taxon>Marchantiales</taxon>
        <taxon>Marchantiaceae</taxon>
        <taxon>Marchantia</taxon>
    </lineage>
</organism>
<dbReference type="PROSITE" id="PS00086">
    <property type="entry name" value="CYTOCHROME_P450"/>
    <property type="match status" value="1"/>
</dbReference>
<dbReference type="FunFam" id="1.10.630.10:FF:000039">
    <property type="entry name" value="Cytochrome P450"/>
    <property type="match status" value="1"/>
</dbReference>
<dbReference type="CDD" id="cd20656">
    <property type="entry name" value="CYP98"/>
    <property type="match status" value="1"/>
</dbReference>
<feature type="binding site" description="axial binding residue" evidence="12">
    <location>
        <position position="463"/>
    </location>
    <ligand>
        <name>heme</name>
        <dbReference type="ChEBI" id="CHEBI:30413"/>
    </ligand>
    <ligandPart>
        <name>Fe</name>
        <dbReference type="ChEBI" id="CHEBI:18248"/>
    </ligandPart>
</feature>
<keyword evidence="4 12" id="KW-0349">Heme</keyword>
<evidence type="ECO:0000256" key="4">
    <source>
        <dbReference type="ARBA" id="ARBA00022617"/>
    </source>
</evidence>
<protein>
    <recommendedName>
        <fullName evidence="17">Cytochrome P450</fullName>
    </recommendedName>
</protein>
<evidence type="ECO:0008006" key="17">
    <source>
        <dbReference type="Google" id="ProtNLM"/>
    </source>
</evidence>
<accession>A0A176VT05</accession>
<evidence type="ECO:0000256" key="9">
    <source>
        <dbReference type="ARBA" id="ARBA00023004"/>
    </source>
</evidence>
<comment type="cofactor">
    <cofactor evidence="1 12">
        <name>heme</name>
        <dbReference type="ChEBI" id="CHEBI:30413"/>
    </cofactor>
</comment>
<evidence type="ECO:0000256" key="12">
    <source>
        <dbReference type="PIRSR" id="PIRSR602401-1"/>
    </source>
</evidence>
<evidence type="ECO:0000256" key="2">
    <source>
        <dbReference type="ARBA" id="ARBA00004167"/>
    </source>
</evidence>
<dbReference type="PRINTS" id="PR00463">
    <property type="entry name" value="EP450I"/>
</dbReference>
<evidence type="ECO:0000313" key="15">
    <source>
        <dbReference type="EMBL" id="OAE23225.1"/>
    </source>
</evidence>
<proteinExistence type="inferred from homology"/>
<dbReference type="PANTHER" id="PTHR47944:SF10">
    <property type="entry name" value="CYTOCHROME P450 98A9"/>
    <property type="match status" value="1"/>
</dbReference>
<dbReference type="SUPFAM" id="SSF48264">
    <property type="entry name" value="Cytochrome P450"/>
    <property type="match status" value="1"/>
</dbReference>
<dbReference type="GO" id="GO:0016020">
    <property type="term" value="C:membrane"/>
    <property type="evidence" value="ECO:0007669"/>
    <property type="project" value="UniProtKB-SubCell"/>
</dbReference>
<sequence>MAEPDLDEMPSRGVIDLAGLQVDTYYTVVVATAVVLLFILKAVWPSKKLAPGPRPRPFVGNLYEVKPVRFRCFMEWAEKYGPILSFWMGTTLNTVVSSAALAKEVLKDQDQFLSGRPLTRAAARFSRNGQDLIWADYGPHYVKVRKLCTLELFTHKRLEALRSVREEEVGGMVNAIYNDCQTGAGTVDVKTYLSAVAFNNITRIVFGKKFVNQDGEIDAQGKEFKAVIAEGMKLGASLKTSEHIKYLRWMFPLQEEAFARNNARRDNLTKAIMQEFATGGGDRGSDADSAGSSQHFVNALLNFQKQYDLSEVTVITLLWDMITAGMDTTAITVEWAMAELIRNPDVQRKAQEELDNVVGYERVVTEGDFRDLPYLQAVAKEALRLHPPTPLMLPHKATEDVKVGGFDIPKGSTVHVNAFAIARDPSTWKDPESFRPERFLEEDIDIKGTDFRVIPFGAGRRVCPGAQLGLVLVQIMLGRLLHHFTWSPPEGMRPEDIDLTERPGVVTFMLKPLQAVATPRLPSALYRTVLGIWFLHVILVWSKHYAQLCGITPAFWKALRSSGCHDAVKLWVYGFASGFGGRKRSCPLLLSIDRRMVQDRAVRVFSNWTLVFRLASTPTVFYTAGC</sequence>
<evidence type="ECO:0000256" key="1">
    <source>
        <dbReference type="ARBA" id="ARBA00001971"/>
    </source>
</evidence>
<keyword evidence="9 12" id="KW-0408">Iron</keyword>
<keyword evidence="7 14" id="KW-1133">Transmembrane helix</keyword>
<keyword evidence="5 14" id="KW-0812">Transmembrane</keyword>
<dbReference type="GO" id="GO:0005506">
    <property type="term" value="F:iron ion binding"/>
    <property type="evidence" value="ECO:0007669"/>
    <property type="project" value="InterPro"/>
</dbReference>
<keyword evidence="6 12" id="KW-0479">Metal-binding</keyword>
<evidence type="ECO:0000256" key="14">
    <source>
        <dbReference type="SAM" id="Phobius"/>
    </source>
</evidence>
<name>A0A176VT05_MARPO</name>
<evidence type="ECO:0000256" key="8">
    <source>
        <dbReference type="ARBA" id="ARBA00023002"/>
    </source>
</evidence>
<evidence type="ECO:0000256" key="11">
    <source>
        <dbReference type="ARBA" id="ARBA00023136"/>
    </source>
</evidence>
<dbReference type="Pfam" id="PF00067">
    <property type="entry name" value="p450"/>
    <property type="match status" value="1"/>
</dbReference>
<dbReference type="Proteomes" id="UP000077202">
    <property type="component" value="Unassembled WGS sequence"/>
</dbReference>
<dbReference type="GO" id="GO:0004497">
    <property type="term" value="F:monooxygenase activity"/>
    <property type="evidence" value="ECO:0007669"/>
    <property type="project" value="UniProtKB-KW"/>
</dbReference>
<evidence type="ECO:0000256" key="5">
    <source>
        <dbReference type="ARBA" id="ARBA00022692"/>
    </source>
</evidence>
<evidence type="ECO:0000256" key="6">
    <source>
        <dbReference type="ARBA" id="ARBA00022723"/>
    </source>
</evidence>
<keyword evidence="16" id="KW-1185">Reference proteome</keyword>
<evidence type="ECO:0000256" key="10">
    <source>
        <dbReference type="ARBA" id="ARBA00023033"/>
    </source>
</evidence>
<reference evidence="15" key="1">
    <citation type="submission" date="2016-03" db="EMBL/GenBank/DDBJ databases">
        <title>Mechanisms controlling the formation of the plant cell surface in tip-growing cells are functionally conserved among land plants.</title>
        <authorList>
            <person name="Honkanen S."/>
            <person name="Jones V.A."/>
            <person name="Morieri G."/>
            <person name="Champion C."/>
            <person name="Hetherington A.J."/>
            <person name="Kelly S."/>
            <person name="Saint-Marcoux D."/>
            <person name="Proust H."/>
            <person name="Prescott H."/>
            <person name="Dolan L."/>
        </authorList>
    </citation>
    <scope>NUCLEOTIDE SEQUENCE [LARGE SCALE GENOMIC DNA]</scope>
    <source>
        <tissue evidence="15">Whole gametophyte</tissue>
    </source>
</reference>
<keyword evidence="10 13" id="KW-0503">Monooxygenase</keyword>
<dbReference type="GO" id="GO:0020037">
    <property type="term" value="F:heme binding"/>
    <property type="evidence" value="ECO:0007669"/>
    <property type="project" value="InterPro"/>
</dbReference>
<evidence type="ECO:0000256" key="13">
    <source>
        <dbReference type="RuleBase" id="RU000461"/>
    </source>
</evidence>
<keyword evidence="8 13" id="KW-0560">Oxidoreductase</keyword>
<comment type="similarity">
    <text evidence="3 13">Belongs to the cytochrome P450 family.</text>
</comment>
<gene>
    <name evidence="15" type="ORF">AXG93_1630s1400</name>
</gene>
<dbReference type="InterPro" id="IPR001128">
    <property type="entry name" value="Cyt_P450"/>
</dbReference>
<evidence type="ECO:0000256" key="7">
    <source>
        <dbReference type="ARBA" id="ARBA00022989"/>
    </source>
</evidence>
<dbReference type="InterPro" id="IPR017972">
    <property type="entry name" value="Cyt_P450_CS"/>
</dbReference>
<dbReference type="InterPro" id="IPR002401">
    <property type="entry name" value="Cyt_P450_E_grp-I"/>
</dbReference>
<dbReference type="EMBL" id="LVLJ01002916">
    <property type="protein sequence ID" value="OAE23225.1"/>
    <property type="molecule type" value="Genomic_DNA"/>
</dbReference>
<feature type="transmembrane region" description="Helical" evidence="14">
    <location>
        <begin position="25"/>
        <end position="44"/>
    </location>
</feature>
<dbReference type="InterPro" id="IPR036396">
    <property type="entry name" value="Cyt_P450_sf"/>
</dbReference>
<dbReference type="GO" id="GO:0016705">
    <property type="term" value="F:oxidoreductase activity, acting on paired donors, with incorporation or reduction of molecular oxygen"/>
    <property type="evidence" value="ECO:0007669"/>
    <property type="project" value="InterPro"/>
</dbReference>
<dbReference type="PANTHER" id="PTHR47944">
    <property type="entry name" value="CYTOCHROME P450 98A9"/>
    <property type="match status" value="1"/>
</dbReference>
<comment type="subcellular location">
    <subcellularLocation>
        <location evidence="2">Membrane</location>
        <topology evidence="2">Single-pass membrane protein</topology>
    </subcellularLocation>
</comment>
<dbReference type="PRINTS" id="PR00385">
    <property type="entry name" value="P450"/>
</dbReference>
<comment type="caution">
    <text evidence="15">The sequence shown here is derived from an EMBL/GenBank/DDBJ whole genome shotgun (WGS) entry which is preliminary data.</text>
</comment>
<dbReference type="Gene3D" id="1.10.630.10">
    <property type="entry name" value="Cytochrome P450"/>
    <property type="match status" value="1"/>
</dbReference>
<keyword evidence="11 14" id="KW-0472">Membrane</keyword>
<evidence type="ECO:0000256" key="3">
    <source>
        <dbReference type="ARBA" id="ARBA00010617"/>
    </source>
</evidence>
<evidence type="ECO:0000313" key="16">
    <source>
        <dbReference type="Proteomes" id="UP000077202"/>
    </source>
</evidence>